<organism evidence="2 3">
    <name type="scientific">Dietzia timorensis</name>
    <dbReference type="NCBI Taxonomy" id="499555"/>
    <lineage>
        <taxon>Bacteria</taxon>
        <taxon>Bacillati</taxon>
        <taxon>Actinomycetota</taxon>
        <taxon>Actinomycetes</taxon>
        <taxon>Mycobacteriales</taxon>
        <taxon>Dietziaceae</taxon>
        <taxon>Dietzia</taxon>
    </lineage>
</organism>
<reference evidence="2" key="1">
    <citation type="journal article" date="2021" name="PeerJ">
        <title>Extensive microbial diversity within the chicken gut microbiome revealed by metagenomics and culture.</title>
        <authorList>
            <person name="Gilroy R."/>
            <person name="Ravi A."/>
            <person name="Getino M."/>
            <person name="Pursley I."/>
            <person name="Horton D.L."/>
            <person name="Alikhan N.F."/>
            <person name="Baker D."/>
            <person name="Gharbi K."/>
            <person name="Hall N."/>
            <person name="Watson M."/>
            <person name="Adriaenssens E.M."/>
            <person name="Foster-Nyarko E."/>
            <person name="Jarju S."/>
            <person name="Secka A."/>
            <person name="Antonio M."/>
            <person name="Oren A."/>
            <person name="Chaudhuri R.R."/>
            <person name="La Ragione R."/>
            <person name="Hildebrand F."/>
            <person name="Pallen M.J."/>
        </authorList>
    </citation>
    <scope>NUCLEOTIDE SEQUENCE</scope>
    <source>
        <strain evidence="2">ChiGjej1B1-18357</strain>
    </source>
</reference>
<accession>A0A921F6C7</accession>
<proteinExistence type="predicted"/>
<reference evidence="2" key="2">
    <citation type="submission" date="2021-09" db="EMBL/GenBank/DDBJ databases">
        <authorList>
            <person name="Gilroy R."/>
        </authorList>
    </citation>
    <scope>NUCLEOTIDE SEQUENCE</scope>
    <source>
        <strain evidence="2">ChiGjej1B1-18357</strain>
    </source>
</reference>
<evidence type="ECO:0000313" key="2">
    <source>
        <dbReference type="EMBL" id="HJE91253.1"/>
    </source>
</evidence>
<evidence type="ECO:0000313" key="3">
    <source>
        <dbReference type="Proteomes" id="UP000776650"/>
    </source>
</evidence>
<gene>
    <name evidence="2" type="ORF">K8V11_09625</name>
</gene>
<protein>
    <submittedName>
        <fullName evidence="2">Uncharacterized protein</fullName>
    </submittedName>
</protein>
<feature type="non-terminal residue" evidence="2">
    <location>
        <position position="146"/>
    </location>
</feature>
<evidence type="ECO:0000256" key="1">
    <source>
        <dbReference type="SAM" id="MobiDB-lite"/>
    </source>
</evidence>
<dbReference type="RefSeq" id="WP_303913279.1">
    <property type="nucleotide sequence ID" value="NZ_DYXM01000184.1"/>
</dbReference>
<dbReference type="Proteomes" id="UP000776650">
    <property type="component" value="Unassembled WGS sequence"/>
</dbReference>
<comment type="caution">
    <text evidence="2">The sequence shown here is derived from an EMBL/GenBank/DDBJ whole genome shotgun (WGS) entry which is preliminary data.</text>
</comment>
<sequence length="146" mass="15205">MTSPAPSAARSSADLGARLKYIARGIREALGSTIPDDGGERRPQADAAGLEPETTQPSEAWRSPDTWLRPIGAAAEAVAARIDALAAKLDSHGEGRFRSQPRAEYVTARGALFAPGGPLRPLDILSAELTRSCDLLGTAATQAAQS</sequence>
<dbReference type="AlphaFoldDB" id="A0A921F6C7"/>
<feature type="region of interest" description="Disordered" evidence="1">
    <location>
        <begin position="30"/>
        <end position="64"/>
    </location>
</feature>
<dbReference type="EMBL" id="DYXM01000184">
    <property type="protein sequence ID" value="HJE91253.1"/>
    <property type="molecule type" value="Genomic_DNA"/>
</dbReference>
<name>A0A921F6C7_9ACTN</name>